<comment type="caution">
    <text evidence="1">The sequence shown here is derived from an EMBL/GenBank/DDBJ whole genome shotgun (WGS) entry which is preliminary data.</text>
</comment>
<accession>A0A1F7F257</accession>
<reference evidence="1 2" key="1">
    <citation type="journal article" date="2016" name="Nat. Commun.">
        <title>Thousands of microbial genomes shed light on interconnected biogeochemical processes in an aquifer system.</title>
        <authorList>
            <person name="Anantharaman K."/>
            <person name="Brown C.T."/>
            <person name="Hug L.A."/>
            <person name="Sharon I."/>
            <person name="Castelle C.J."/>
            <person name="Probst A.J."/>
            <person name="Thomas B.C."/>
            <person name="Singh A."/>
            <person name="Wilkins M.J."/>
            <person name="Karaoz U."/>
            <person name="Brodie E.L."/>
            <person name="Williams K.H."/>
            <person name="Hubbard S.S."/>
            <person name="Banfield J.F."/>
        </authorList>
    </citation>
    <scope>NUCLEOTIDE SEQUENCE [LARGE SCALE GENOMIC DNA]</scope>
</reference>
<organism evidence="1 2">
    <name type="scientific">Candidatus Raymondbacteria bacterium RIFOXYD12_FULL_49_13</name>
    <dbReference type="NCBI Taxonomy" id="1817890"/>
    <lineage>
        <taxon>Bacteria</taxon>
        <taxon>Raymondiibacteriota</taxon>
    </lineage>
</organism>
<dbReference type="AlphaFoldDB" id="A0A1F7F257"/>
<name>A0A1F7F257_UNCRA</name>
<protein>
    <recommendedName>
        <fullName evidence="3">PqqD family protein</fullName>
    </recommendedName>
</protein>
<gene>
    <name evidence="1" type="ORF">A2519_21620</name>
</gene>
<dbReference type="InterPro" id="IPR041881">
    <property type="entry name" value="PqqD_sf"/>
</dbReference>
<dbReference type="InterPro" id="IPR008792">
    <property type="entry name" value="PQQD"/>
</dbReference>
<evidence type="ECO:0000313" key="1">
    <source>
        <dbReference type="EMBL" id="OGK00586.1"/>
    </source>
</evidence>
<sequence length="117" mass="13064">MDAKYILPRFGRIASPWGKMYLIHMDIPLNANISRNPAIAWRMLDGNLVAITPKDSTIHRINKTGAFIWNMLTSSGKSVRNIIDAVAREYGLTDAEATADVIPFLKKARQKNIVIVA</sequence>
<dbReference type="Pfam" id="PF05402">
    <property type="entry name" value="PqqD"/>
    <property type="match status" value="1"/>
</dbReference>
<dbReference type="Gene3D" id="1.10.10.1150">
    <property type="entry name" value="Coenzyme PQQ synthesis protein D (PqqD)"/>
    <property type="match status" value="1"/>
</dbReference>
<evidence type="ECO:0008006" key="3">
    <source>
        <dbReference type="Google" id="ProtNLM"/>
    </source>
</evidence>
<evidence type="ECO:0000313" key="2">
    <source>
        <dbReference type="Proteomes" id="UP000179243"/>
    </source>
</evidence>
<dbReference type="EMBL" id="MFYX01000144">
    <property type="protein sequence ID" value="OGK00586.1"/>
    <property type="molecule type" value="Genomic_DNA"/>
</dbReference>
<dbReference type="Proteomes" id="UP000179243">
    <property type="component" value="Unassembled WGS sequence"/>
</dbReference>
<proteinExistence type="predicted"/>